<evidence type="ECO:0000256" key="2">
    <source>
        <dbReference type="ARBA" id="ARBA00022840"/>
    </source>
</evidence>
<accession>A0A5A5TH18</accession>
<dbReference type="SUPFAM" id="SSF56112">
    <property type="entry name" value="Protein kinase-like (PK-like)"/>
    <property type="match status" value="2"/>
</dbReference>
<organism evidence="6 7">
    <name type="scientific">Dictyobacter arantiisoli</name>
    <dbReference type="NCBI Taxonomy" id="2014874"/>
    <lineage>
        <taxon>Bacteria</taxon>
        <taxon>Bacillati</taxon>
        <taxon>Chloroflexota</taxon>
        <taxon>Ktedonobacteria</taxon>
        <taxon>Ktedonobacterales</taxon>
        <taxon>Dictyobacteraceae</taxon>
        <taxon>Dictyobacter</taxon>
    </lineage>
</organism>
<dbReference type="InterPro" id="IPR008271">
    <property type="entry name" value="Ser/Thr_kinase_AS"/>
</dbReference>
<dbReference type="InterPro" id="IPR000719">
    <property type="entry name" value="Prot_kinase_dom"/>
</dbReference>
<gene>
    <name evidence="6" type="ORF">KDI_40720</name>
</gene>
<dbReference type="PANTHER" id="PTHR24361">
    <property type="entry name" value="MITOGEN-ACTIVATED KINASE KINASE KINASE"/>
    <property type="match status" value="1"/>
</dbReference>
<dbReference type="Gene3D" id="3.30.200.20">
    <property type="entry name" value="Phosphorylase Kinase, domain 1"/>
    <property type="match status" value="2"/>
</dbReference>
<keyword evidence="1 3" id="KW-0547">Nucleotide-binding</keyword>
<feature type="domain" description="Protein kinase" evidence="5">
    <location>
        <begin position="376"/>
        <end position="636"/>
    </location>
</feature>
<dbReference type="GO" id="GO:0005737">
    <property type="term" value="C:cytoplasm"/>
    <property type="evidence" value="ECO:0007669"/>
    <property type="project" value="TreeGrafter"/>
</dbReference>
<evidence type="ECO:0000256" key="3">
    <source>
        <dbReference type="PROSITE-ProRule" id="PRU10141"/>
    </source>
</evidence>
<evidence type="ECO:0000313" key="6">
    <source>
        <dbReference type="EMBL" id="GCF10508.1"/>
    </source>
</evidence>
<dbReference type="AlphaFoldDB" id="A0A5A5TH18"/>
<comment type="caution">
    <text evidence="6">The sequence shown here is derived from an EMBL/GenBank/DDBJ whole genome shotgun (WGS) entry which is preliminary data.</text>
</comment>
<dbReference type="InterPro" id="IPR017441">
    <property type="entry name" value="Protein_kinase_ATP_BS"/>
</dbReference>
<dbReference type="EMBL" id="BIXY01000073">
    <property type="protein sequence ID" value="GCF10508.1"/>
    <property type="molecule type" value="Genomic_DNA"/>
</dbReference>
<evidence type="ECO:0000313" key="7">
    <source>
        <dbReference type="Proteomes" id="UP000322530"/>
    </source>
</evidence>
<dbReference type="PROSITE" id="PS00108">
    <property type="entry name" value="PROTEIN_KINASE_ST"/>
    <property type="match status" value="1"/>
</dbReference>
<dbReference type="InterPro" id="IPR011009">
    <property type="entry name" value="Kinase-like_dom_sf"/>
</dbReference>
<reference evidence="6 7" key="1">
    <citation type="submission" date="2019-01" db="EMBL/GenBank/DDBJ databases">
        <title>Draft genome sequence of Dictyobacter sp. Uno17.</title>
        <authorList>
            <person name="Wang C.M."/>
            <person name="Zheng Y."/>
            <person name="Sakai Y."/>
            <person name="Abe K."/>
            <person name="Yokota A."/>
            <person name="Yabe S."/>
        </authorList>
    </citation>
    <scope>NUCLEOTIDE SEQUENCE [LARGE SCALE GENOMIC DNA]</scope>
    <source>
        <strain evidence="6 7">Uno17</strain>
    </source>
</reference>
<dbReference type="RefSeq" id="WP_172632288.1">
    <property type="nucleotide sequence ID" value="NZ_BIXY01000073.1"/>
</dbReference>
<feature type="region of interest" description="Disordered" evidence="4">
    <location>
        <begin position="527"/>
        <end position="547"/>
    </location>
</feature>
<dbReference type="CDD" id="cd14014">
    <property type="entry name" value="STKc_PknB_like"/>
    <property type="match status" value="1"/>
</dbReference>
<dbReference type="GO" id="GO:0005524">
    <property type="term" value="F:ATP binding"/>
    <property type="evidence" value="ECO:0007669"/>
    <property type="project" value="UniProtKB-UniRule"/>
</dbReference>
<protein>
    <recommendedName>
        <fullName evidence="5">Protein kinase domain-containing protein</fullName>
    </recommendedName>
</protein>
<dbReference type="GO" id="GO:0004674">
    <property type="term" value="F:protein serine/threonine kinase activity"/>
    <property type="evidence" value="ECO:0007669"/>
    <property type="project" value="TreeGrafter"/>
</dbReference>
<dbReference type="PROSITE" id="PS00107">
    <property type="entry name" value="PROTEIN_KINASE_ATP"/>
    <property type="match status" value="1"/>
</dbReference>
<keyword evidence="7" id="KW-1185">Reference proteome</keyword>
<evidence type="ECO:0000256" key="4">
    <source>
        <dbReference type="SAM" id="MobiDB-lite"/>
    </source>
</evidence>
<feature type="binding site" evidence="3">
    <location>
        <position position="65"/>
    </location>
    <ligand>
        <name>ATP</name>
        <dbReference type="ChEBI" id="CHEBI:30616"/>
    </ligand>
</feature>
<dbReference type="PROSITE" id="PS50011">
    <property type="entry name" value="PROTEIN_KINASE_DOM"/>
    <property type="match status" value="2"/>
</dbReference>
<dbReference type="Proteomes" id="UP000322530">
    <property type="component" value="Unassembled WGS sequence"/>
</dbReference>
<keyword evidence="2 3" id="KW-0067">ATP-binding</keyword>
<dbReference type="InterPro" id="IPR053235">
    <property type="entry name" value="Ser_Thr_kinase"/>
</dbReference>
<name>A0A5A5TH18_9CHLR</name>
<evidence type="ECO:0000256" key="1">
    <source>
        <dbReference type="ARBA" id="ARBA00022741"/>
    </source>
</evidence>
<dbReference type="Gene3D" id="1.10.510.10">
    <property type="entry name" value="Transferase(Phosphotransferase) domain 1"/>
    <property type="match status" value="2"/>
</dbReference>
<sequence>MARCLNPRATHDNVQGAISCRQCDFLVQGAHIGEYEVIDFIGAGSYGYVYKIREPQPLSRILALKVLRMDQSSAKAQASFFQEARRIATMRHPNILPIYNFGQITGTQQPYLVMEYAPRTINHLFRQPNGTRRLAYAEELIPYIEQTASALKYVHDNGLVHQDVKPGNLLIGHNGQVLLADFGTAYYLGMQTHASLGEITGTAAYMPAEQWRAAPRRDSDQYALAICCYELLSGRPPFVYPKLEDMWNAHMKEPPPEPQRWNARVPVEVSAVLRRALSKDYRQRYPGIMEFAEEYSQAVKIAQQRYLCQTCGQQNRTGARRCSFCGAEHDNRYCQYCEIPIRFGQRCCSNCGRLTLSPDIPQSSPLIGITVRQGRYSIQRILKQSEETGIVTAVAQNTHDGTQVVLKRWECTDQPLSQRARDIAYYDQATEAQVQLHHPLLPQVRERFVEGRYYYAVLNYIDGESLEERMAKLLHPLPEREVVGYLNNLLNILITLERQQPPLRHYAISPADILIEQKRGRVFLTGFQVPPPPPASEHTGQKRGRRTTRKLAISPYLPIQDKIYDQRTAIYALAASMHHTLSNIAPPHYPTYPPIRLLNSAVSPALERILTRALSEDIYVRYRSYAEMKQDVQRLL</sequence>
<dbReference type="SMART" id="SM00220">
    <property type="entry name" value="S_TKc"/>
    <property type="match status" value="1"/>
</dbReference>
<evidence type="ECO:0000259" key="5">
    <source>
        <dbReference type="PROSITE" id="PS50011"/>
    </source>
</evidence>
<feature type="domain" description="Protein kinase" evidence="5">
    <location>
        <begin position="35"/>
        <end position="296"/>
    </location>
</feature>
<dbReference type="Pfam" id="PF00069">
    <property type="entry name" value="Pkinase"/>
    <property type="match status" value="1"/>
</dbReference>
<proteinExistence type="predicted"/>